<gene>
    <name evidence="1" type="ORF">BLNAU_14694</name>
</gene>
<protein>
    <submittedName>
        <fullName evidence="1">Uncharacterized protein</fullName>
    </submittedName>
</protein>
<sequence>MLKNAHHLITHRYDMKREGSKRLSRSNSGLLKSTHLTVSAIPESNLSLWAWSRDGEPLLSSYYLNKERQAHKRSSLCHHDDSQLEHPTCPQSQLDSDITNEPQSFYPLDIASVPPACSDVTLDLADLNSVKESEQTCLSTPHVSVLPNPVAEITYHAWLSHQHCFLFGTTLDKSSFECDSQTRTVSLLWFTFNMNCCGYREMNTHVHETSIHDNHEQRSCRGAGTFNRMEQNSSPKDGHIEATVVVSMNCDAKMNMRVKMTTGGTAVSEKCMRLAASLSARHISSSLRRRPQRRYSACTDNVRPNEYQPETESARLFLLVALERTQHVCFPNQPYVTASIPKRTPRTRLRVHN</sequence>
<accession>A0ABQ9XF97</accession>
<evidence type="ECO:0000313" key="1">
    <source>
        <dbReference type="EMBL" id="KAK2950359.1"/>
    </source>
</evidence>
<reference evidence="1 2" key="1">
    <citation type="journal article" date="2022" name="bioRxiv">
        <title>Genomics of Preaxostyla Flagellates Illuminates Evolutionary Transitions and the Path Towards Mitochondrial Loss.</title>
        <authorList>
            <person name="Novak L.V.F."/>
            <person name="Treitli S.C."/>
            <person name="Pyrih J."/>
            <person name="Halakuc P."/>
            <person name="Pipaliya S.V."/>
            <person name="Vacek V."/>
            <person name="Brzon O."/>
            <person name="Soukal P."/>
            <person name="Eme L."/>
            <person name="Dacks J.B."/>
            <person name="Karnkowska A."/>
            <person name="Elias M."/>
            <person name="Hampl V."/>
        </authorList>
    </citation>
    <scope>NUCLEOTIDE SEQUENCE [LARGE SCALE GENOMIC DNA]</scope>
    <source>
        <strain evidence="1">NAU3</strain>
        <tissue evidence="1">Gut</tissue>
    </source>
</reference>
<organism evidence="1 2">
    <name type="scientific">Blattamonas nauphoetae</name>
    <dbReference type="NCBI Taxonomy" id="2049346"/>
    <lineage>
        <taxon>Eukaryota</taxon>
        <taxon>Metamonada</taxon>
        <taxon>Preaxostyla</taxon>
        <taxon>Oxymonadida</taxon>
        <taxon>Blattamonas</taxon>
    </lineage>
</organism>
<evidence type="ECO:0000313" key="2">
    <source>
        <dbReference type="Proteomes" id="UP001281761"/>
    </source>
</evidence>
<dbReference type="EMBL" id="JARBJD010000137">
    <property type="protein sequence ID" value="KAK2950359.1"/>
    <property type="molecule type" value="Genomic_DNA"/>
</dbReference>
<dbReference type="Proteomes" id="UP001281761">
    <property type="component" value="Unassembled WGS sequence"/>
</dbReference>
<name>A0ABQ9XF97_9EUKA</name>
<keyword evidence="2" id="KW-1185">Reference proteome</keyword>
<proteinExistence type="predicted"/>
<comment type="caution">
    <text evidence="1">The sequence shown here is derived from an EMBL/GenBank/DDBJ whole genome shotgun (WGS) entry which is preliminary data.</text>
</comment>